<comment type="similarity">
    <text evidence="3">In the central section; belongs to the inositol 1,4,5-trisphosphate 5-phosphatase family.</text>
</comment>
<feature type="compositionally biased region" description="Low complexity" evidence="9">
    <location>
        <begin position="51"/>
        <end position="60"/>
    </location>
</feature>
<feature type="region of interest" description="Disordered" evidence="9">
    <location>
        <begin position="1020"/>
        <end position="1194"/>
    </location>
</feature>
<dbReference type="GO" id="GO:0015031">
    <property type="term" value="P:protein transport"/>
    <property type="evidence" value="ECO:0007669"/>
    <property type="project" value="UniProtKB-KW"/>
</dbReference>
<dbReference type="GO" id="GO:0046856">
    <property type="term" value="P:phosphatidylinositol dephosphorylation"/>
    <property type="evidence" value="ECO:0007669"/>
    <property type="project" value="InterPro"/>
</dbReference>
<name>A0AAD6J0W2_DREDA</name>
<feature type="compositionally biased region" description="Acidic residues" evidence="9">
    <location>
        <begin position="1029"/>
        <end position="1038"/>
    </location>
</feature>
<dbReference type="Gene3D" id="3.60.10.10">
    <property type="entry name" value="Endonuclease/exonuclease/phosphatase"/>
    <property type="match status" value="1"/>
</dbReference>
<keyword evidence="12" id="KW-1185">Reference proteome</keyword>
<feature type="compositionally biased region" description="Pro residues" evidence="9">
    <location>
        <begin position="1175"/>
        <end position="1185"/>
    </location>
</feature>
<sequence>MPASRVPKQQTLWTYCPRPDPAATHRPPPTARRRPRPTASCRIKQCEQSSRRSFYHSSASPTMSSNPIRILLKSHPQRSIALCTPDHVLTFRHNPTATHAAPSYDANLPYNTYNSGSNSSVNLSSGVNGNGAAAKCMVEFAEKREVDLSKFHPMGSALPCRGTLGLISLHGDVFICVVTGASLVANVRPGETVYRIHAVEFHCLNSAEYDNLSLEDIYGQGSYDRHEEGVFEHPCAALRKMLSEGTFYYSTDFDLTNRLQNRSVDHTSTATHFSIDTFNESFLWNMALIKPLLQFRSRLPSSTRLALDSTRILTSAIRGFVETTTMNRGILAVNSENSTTRAGKTFITIISRLSCMRAGTRFNSRGMDDDGHVANFVETETVIWDSRAEHNVKGVGFSYTQVRGSVPIFWEQQPGLIPGQQKITITRSPEATQPSFDKHIEGIATKYGAIHIVNLLSALKPGEAELTRMFDIMIRHSPFLGQNDKNRTGELIKATKFDFHEETKTGYEAASIIRRYIDESADSFAYFLTEDIDHDNDEGTAPHSTVILQQEGVFRTNCLDCLDRTNLIQQIISQMAIEKFLRHRGERGAIELFSIHSVLWADNGDALSRIYAGTGALKSSFTRSGKSSLGGVLADFRKSATRIYINNFADKGRQNNIDMLLGRLVGQDPVILYDPINDYVNNELTRLSSQFLTTKVISIHVGTMNLNGRTDGIDQDLTSWLFPPPCPHYLPELVVIGFQEIVELSPQQIMSTDPARRQLWETAVLNNLNRATKGKKEYILLRGGQLVGAALGIYVRSDVISQIKNVEGSLKKTGMSGLSGNKGAVAIRFDYGNTRVCLVTAHLAAGFANYDERNRDYRTIATGLRFQRGRSIDDHDVVIWLGDFNYRIGLGNEETKRLINIGDLGKLYENDQLNLQMIAGLTFPFYSEAPLTFLPTYRFDIGTDNYDTSEKLRIPAWCDRILRKGSNVRQLTYNSAPLKFSDHRPVYATFEATIQFINEEVKERLSQEIYAARRDSMGIKQSSTPNLLDGDDSDEDDQLIAYDPIAPGLPPASTDMRKWWLDNGSPAKSTVRPPGDNYEVNTTKMMGNPFSPTTERDWVKREPPARPPARGTSNTPRTPASNSGTATPVSPPEPTPGALRRQGTSSSISSQSGGLRKLPPPYDPATLPPLGNRILPPPSIQPQPPTRQRDTPPAALQLARSVATTSVAMPAAVPVFTAGSRTPGLPPTRSPSIVSPTTSAKVPPPTKPKPKSLSGAATTAAGDSSPQRAVDDESVGSVAARIRSMQMGGGGGISDGGVIKRTVSNPNPAKAAAARPGSGWRNGAGAGVPEELPPALPQRPPANLMDDGSADGISDWKPLTPGGGGR</sequence>
<evidence type="ECO:0000256" key="3">
    <source>
        <dbReference type="ARBA" id="ARBA00009678"/>
    </source>
</evidence>
<evidence type="ECO:0000256" key="6">
    <source>
        <dbReference type="ARBA" id="ARBA00022490"/>
    </source>
</evidence>
<dbReference type="EMBL" id="JAQGDS010000003">
    <property type="protein sequence ID" value="KAJ6262394.1"/>
    <property type="molecule type" value="Genomic_DNA"/>
</dbReference>
<feature type="compositionally biased region" description="Pro residues" evidence="9">
    <location>
        <begin position="1331"/>
        <end position="1340"/>
    </location>
</feature>
<comment type="caution">
    <text evidence="11">The sequence shown here is derived from an EMBL/GenBank/DDBJ whole genome shotgun (WGS) entry which is preliminary data.</text>
</comment>
<evidence type="ECO:0000256" key="8">
    <source>
        <dbReference type="ARBA" id="ARBA00022927"/>
    </source>
</evidence>
<evidence type="ECO:0000256" key="2">
    <source>
        <dbReference type="ARBA" id="ARBA00008943"/>
    </source>
</evidence>
<feature type="compositionally biased region" description="Pro residues" evidence="9">
    <location>
        <begin position="1158"/>
        <end position="1167"/>
    </location>
</feature>
<evidence type="ECO:0000256" key="5">
    <source>
        <dbReference type="ARBA" id="ARBA00022448"/>
    </source>
</evidence>
<dbReference type="FunFam" id="3.60.10.10:FF:000029">
    <property type="entry name" value="Inositol polyphosphate 5-phosphatase"/>
    <property type="match status" value="1"/>
</dbReference>
<feature type="region of interest" description="Disordered" evidence="9">
    <location>
        <begin position="1217"/>
        <end position="1366"/>
    </location>
</feature>
<keyword evidence="6" id="KW-0963">Cytoplasm</keyword>
<protein>
    <recommendedName>
        <fullName evidence="4">phosphoinositide 5-phosphatase</fullName>
        <ecNumber evidence="4">3.1.3.36</ecNumber>
    </recommendedName>
</protein>
<evidence type="ECO:0000256" key="4">
    <source>
        <dbReference type="ARBA" id="ARBA00013044"/>
    </source>
</evidence>
<keyword evidence="7" id="KW-0378">Hydrolase</keyword>
<dbReference type="InterPro" id="IPR002013">
    <property type="entry name" value="SAC_dom"/>
</dbReference>
<proteinExistence type="inferred from homology"/>
<dbReference type="GO" id="GO:0005737">
    <property type="term" value="C:cytoplasm"/>
    <property type="evidence" value="ECO:0007669"/>
    <property type="project" value="UniProtKB-SubCell"/>
</dbReference>
<dbReference type="Proteomes" id="UP001221413">
    <property type="component" value="Unassembled WGS sequence"/>
</dbReference>
<dbReference type="GO" id="GO:0016020">
    <property type="term" value="C:membrane"/>
    <property type="evidence" value="ECO:0007669"/>
    <property type="project" value="TreeGrafter"/>
</dbReference>
<feature type="compositionally biased region" description="Basic and acidic residues" evidence="9">
    <location>
        <begin position="1094"/>
        <end position="1104"/>
    </location>
</feature>
<evidence type="ECO:0000256" key="1">
    <source>
        <dbReference type="ARBA" id="ARBA00004496"/>
    </source>
</evidence>
<reference evidence="11" key="1">
    <citation type="submission" date="2023-01" db="EMBL/GenBank/DDBJ databases">
        <title>The chitinases involved in constricting ring structure development in the nematode-trapping fungus Drechslerella dactyloides.</title>
        <authorList>
            <person name="Wang R."/>
            <person name="Zhang L."/>
            <person name="Tang P."/>
            <person name="Li S."/>
            <person name="Liang L."/>
        </authorList>
    </citation>
    <scope>NUCLEOTIDE SEQUENCE</scope>
    <source>
        <strain evidence="11">YMF1.00031</strain>
    </source>
</reference>
<dbReference type="PANTHER" id="PTHR11200:SF257">
    <property type="entry name" value="PHOSPHOINOSITIDE 5-PHOSPHATASE"/>
    <property type="match status" value="1"/>
</dbReference>
<evidence type="ECO:0000259" key="10">
    <source>
        <dbReference type="PROSITE" id="PS50275"/>
    </source>
</evidence>
<comment type="similarity">
    <text evidence="2">Belongs to the synaptojanin family.</text>
</comment>
<dbReference type="InterPro" id="IPR000300">
    <property type="entry name" value="IPPc"/>
</dbReference>
<dbReference type="EC" id="3.1.3.36" evidence="4"/>
<feature type="domain" description="SAC" evidence="10">
    <location>
        <begin position="238"/>
        <end position="613"/>
    </location>
</feature>
<comment type="subcellular location">
    <subcellularLocation>
        <location evidence="1">Cytoplasm</location>
    </subcellularLocation>
</comment>
<dbReference type="InterPro" id="IPR036691">
    <property type="entry name" value="Endo/exonu/phosph_ase_sf"/>
</dbReference>
<dbReference type="GO" id="GO:0043813">
    <property type="term" value="F:phosphatidylinositol-3,5-bisphosphate 5-phosphatase activity"/>
    <property type="evidence" value="ECO:0007669"/>
    <property type="project" value="TreeGrafter"/>
</dbReference>
<dbReference type="SUPFAM" id="SSF56219">
    <property type="entry name" value="DNase I-like"/>
    <property type="match status" value="1"/>
</dbReference>
<feature type="compositionally biased region" description="Polar residues" evidence="9">
    <location>
        <begin position="1079"/>
        <end position="1093"/>
    </location>
</feature>
<evidence type="ECO:0000256" key="9">
    <source>
        <dbReference type="SAM" id="MobiDB-lite"/>
    </source>
</evidence>
<dbReference type="Pfam" id="PF22669">
    <property type="entry name" value="Exo_endo_phos2"/>
    <property type="match status" value="1"/>
</dbReference>
<keyword evidence="5" id="KW-0813">Transport</keyword>
<dbReference type="PANTHER" id="PTHR11200">
    <property type="entry name" value="INOSITOL 5-PHOSPHATASE"/>
    <property type="match status" value="1"/>
</dbReference>
<dbReference type="InterPro" id="IPR046985">
    <property type="entry name" value="IP5"/>
</dbReference>
<evidence type="ECO:0000313" key="12">
    <source>
        <dbReference type="Proteomes" id="UP001221413"/>
    </source>
</evidence>
<organism evidence="11 12">
    <name type="scientific">Drechslerella dactyloides</name>
    <name type="common">Nematode-trapping fungus</name>
    <name type="synonym">Arthrobotrys dactyloides</name>
    <dbReference type="NCBI Taxonomy" id="74499"/>
    <lineage>
        <taxon>Eukaryota</taxon>
        <taxon>Fungi</taxon>
        <taxon>Dikarya</taxon>
        <taxon>Ascomycota</taxon>
        <taxon>Pezizomycotina</taxon>
        <taxon>Orbiliomycetes</taxon>
        <taxon>Orbiliales</taxon>
        <taxon>Orbiliaceae</taxon>
        <taxon>Drechslerella</taxon>
    </lineage>
</organism>
<dbReference type="PROSITE" id="PS50275">
    <property type="entry name" value="SAC"/>
    <property type="match status" value="1"/>
</dbReference>
<gene>
    <name evidence="11" type="ORF">Dda_3202</name>
</gene>
<evidence type="ECO:0000313" key="11">
    <source>
        <dbReference type="EMBL" id="KAJ6262394.1"/>
    </source>
</evidence>
<dbReference type="GO" id="GO:0004439">
    <property type="term" value="F:phosphatidylinositol-4,5-bisphosphate 5-phosphatase activity"/>
    <property type="evidence" value="ECO:0007669"/>
    <property type="project" value="UniProtKB-EC"/>
</dbReference>
<keyword evidence="8" id="KW-0653">Protein transport</keyword>
<dbReference type="SMART" id="SM00128">
    <property type="entry name" value="IPPc"/>
    <property type="match status" value="1"/>
</dbReference>
<feature type="compositionally biased region" description="Polar residues" evidence="9">
    <location>
        <begin position="1111"/>
        <end position="1128"/>
    </location>
</feature>
<evidence type="ECO:0000256" key="7">
    <source>
        <dbReference type="ARBA" id="ARBA00022801"/>
    </source>
</evidence>
<accession>A0AAD6J0W2</accession>
<dbReference type="Pfam" id="PF02383">
    <property type="entry name" value="Syja_N"/>
    <property type="match status" value="1"/>
</dbReference>
<feature type="region of interest" description="Disordered" evidence="9">
    <location>
        <begin position="1"/>
        <end position="66"/>
    </location>
</feature>
<feature type="compositionally biased region" description="Low complexity" evidence="9">
    <location>
        <begin position="1251"/>
        <end position="1262"/>
    </location>
</feature>